<protein>
    <recommendedName>
        <fullName evidence="6">Elp3/MiaA/NifB-like radical SAM core domain-containing protein</fullName>
    </recommendedName>
</protein>
<dbReference type="GO" id="GO:0046872">
    <property type="term" value="F:metal ion binding"/>
    <property type="evidence" value="ECO:0007669"/>
    <property type="project" value="UniProtKB-KW"/>
</dbReference>
<dbReference type="SMART" id="SM00729">
    <property type="entry name" value="Elp3"/>
    <property type="match status" value="1"/>
</dbReference>
<evidence type="ECO:0000256" key="4">
    <source>
        <dbReference type="ARBA" id="ARBA00023004"/>
    </source>
</evidence>
<sequence>MRTAQVKIRPIKQNRPRITAQPKPRRPLVVFDMALKDPNVPKYKQTISGAAHCLSLTLRNSNTAGVYFMETPLVQQKDPAKFAFPKEYQAEDRQLIFALSLYDDLFKITQAEVAAIKKAYPDAKIIIGGSCVNVSNDLRALASFFPEATAFVKGDGEGVITPLVQAMASNYLDTKLIEGLKGVYVREADFEYLNETTNALTEAELNAQPGIVAYQTLIKDINKHNDLSLHTSRSCKYRCVFCSHKYHPAPIYWSAERLIQELKRIKEMTEKGLLPKGALNIHFSDDDFFQDKERAIKFFQLLTADPSLRKAFSFVFQGTVASFYKNGELDFTLLAYLKMIRVNWLNFGTDGFHPEALAFFRKSHSLEMALRLIFILDEMGIPQCHYCILTFPTMSIQTLTETMFTILKIAERPTVHFLYNLCLISHDDSDLLPSAEKLEQKNIVISQTGQRKILPTELPLGHEGAHKTIESALSSPFPNRRSLRKRFTQGKPKAEKRWWRRIERSDRKLLSSKDLKIGEALLYSKHTFIKRLAIMELAKQLMPEIVV</sequence>
<evidence type="ECO:0000313" key="8">
    <source>
        <dbReference type="Proteomes" id="UP000176938"/>
    </source>
</evidence>
<dbReference type="InterPro" id="IPR058240">
    <property type="entry name" value="rSAM_sf"/>
</dbReference>
<dbReference type="EMBL" id="METP01000016">
    <property type="protein sequence ID" value="OGC06627.1"/>
    <property type="molecule type" value="Genomic_DNA"/>
</dbReference>
<dbReference type="GO" id="GO:0051536">
    <property type="term" value="F:iron-sulfur cluster binding"/>
    <property type="evidence" value="ECO:0007669"/>
    <property type="project" value="UniProtKB-KW"/>
</dbReference>
<organism evidence="7 8">
    <name type="scientific">candidate division WOR-1 bacterium RIFCSPLOWO2_02_FULL_46_20</name>
    <dbReference type="NCBI Taxonomy" id="1802567"/>
    <lineage>
        <taxon>Bacteria</taxon>
        <taxon>Bacillati</taxon>
        <taxon>Saganbacteria</taxon>
    </lineage>
</organism>
<reference evidence="7 8" key="1">
    <citation type="journal article" date="2016" name="Nat. Commun.">
        <title>Thousands of microbial genomes shed light on interconnected biogeochemical processes in an aquifer system.</title>
        <authorList>
            <person name="Anantharaman K."/>
            <person name="Brown C.T."/>
            <person name="Hug L.A."/>
            <person name="Sharon I."/>
            <person name="Castelle C.J."/>
            <person name="Probst A.J."/>
            <person name="Thomas B.C."/>
            <person name="Singh A."/>
            <person name="Wilkins M.J."/>
            <person name="Karaoz U."/>
            <person name="Brodie E.L."/>
            <person name="Williams K.H."/>
            <person name="Hubbard S.S."/>
            <person name="Banfield J.F."/>
        </authorList>
    </citation>
    <scope>NUCLEOTIDE SEQUENCE [LARGE SCALE GENOMIC DNA]</scope>
</reference>
<dbReference type="InterPro" id="IPR007197">
    <property type="entry name" value="rSAM"/>
</dbReference>
<accession>A0A1F4REM2</accession>
<dbReference type="PANTHER" id="PTHR43409:SF16">
    <property type="entry name" value="SLR0320 PROTEIN"/>
    <property type="match status" value="1"/>
</dbReference>
<keyword evidence="3" id="KW-0479">Metal-binding</keyword>
<dbReference type="SFLD" id="SFLDS00029">
    <property type="entry name" value="Radical_SAM"/>
    <property type="match status" value="1"/>
</dbReference>
<name>A0A1F4REM2_UNCSA</name>
<dbReference type="Proteomes" id="UP000176938">
    <property type="component" value="Unassembled WGS sequence"/>
</dbReference>
<evidence type="ECO:0000256" key="1">
    <source>
        <dbReference type="ARBA" id="ARBA00001966"/>
    </source>
</evidence>
<evidence type="ECO:0000256" key="5">
    <source>
        <dbReference type="ARBA" id="ARBA00023014"/>
    </source>
</evidence>
<feature type="domain" description="Elp3/MiaA/NifB-like radical SAM core" evidence="6">
    <location>
        <begin position="225"/>
        <end position="447"/>
    </location>
</feature>
<keyword evidence="2" id="KW-0949">S-adenosyl-L-methionine</keyword>
<evidence type="ECO:0000259" key="6">
    <source>
        <dbReference type="SMART" id="SM00729"/>
    </source>
</evidence>
<dbReference type="SUPFAM" id="SSF102114">
    <property type="entry name" value="Radical SAM enzymes"/>
    <property type="match status" value="1"/>
</dbReference>
<dbReference type="InterPro" id="IPR051198">
    <property type="entry name" value="BchE-like"/>
</dbReference>
<keyword evidence="5" id="KW-0411">Iron-sulfur</keyword>
<dbReference type="InterPro" id="IPR013785">
    <property type="entry name" value="Aldolase_TIM"/>
</dbReference>
<comment type="cofactor">
    <cofactor evidence="1">
        <name>[4Fe-4S] cluster</name>
        <dbReference type="ChEBI" id="CHEBI:49883"/>
    </cofactor>
</comment>
<dbReference type="Pfam" id="PF04055">
    <property type="entry name" value="Radical_SAM"/>
    <property type="match status" value="1"/>
</dbReference>
<comment type="caution">
    <text evidence="7">The sequence shown here is derived from an EMBL/GenBank/DDBJ whole genome shotgun (WGS) entry which is preliminary data.</text>
</comment>
<evidence type="ECO:0000313" key="7">
    <source>
        <dbReference type="EMBL" id="OGC06627.1"/>
    </source>
</evidence>
<evidence type="ECO:0000256" key="2">
    <source>
        <dbReference type="ARBA" id="ARBA00022691"/>
    </source>
</evidence>
<dbReference type="AlphaFoldDB" id="A0A1F4REM2"/>
<proteinExistence type="predicted"/>
<keyword evidence="4" id="KW-0408">Iron</keyword>
<dbReference type="InterPro" id="IPR006638">
    <property type="entry name" value="Elp3/MiaA/NifB-like_rSAM"/>
</dbReference>
<gene>
    <name evidence="7" type="ORF">A3H38_05515</name>
</gene>
<dbReference type="Gene3D" id="3.20.20.70">
    <property type="entry name" value="Aldolase class I"/>
    <property type="match status" value="1"/>
</dbReference>
<dbReference type="SFLD" id="SFLDG01082">
    <property type="entry name" value="B12-binding_domain_containing"/>
    <property type="match status" value="1"/>
</dbReference>
<dbReference type="PANTHER" id="PTHR43409">
    <property type="entry name" value="ANAEROBIC MAGNESIUM-PROTOPORPHYRIN IX MONOMETHYL ESTER CYCLASE-RELATED"/>
    <property type="match status" value="1"/>
</dbReference>
<dbReference type="GO" id="GO:0003824">
    <property type="term" value="F:catalytic activity"/>
    <property type="evidence" value="ECO:0007669"/>
    <property type="project" value="InterPro"/>
</dbReference>
<dbReference type="GO" id="GO:0005829">
    <property type="term" value="C:cytosol"/>
    <property type="evidence" value="ECO:0007669"/>
    <property type="project" value="TreeGrafter"/>
</dbReference>
<evidence type="ECO:0000256" key="3">
    <source>
        <dbReference type="ARBA" id="ARBA00022723"/>
    </source>
</evidence>